<dbReference type="Proteomes" id="UP000477680">
    <property type="component" value="Chromosome"/>
</dbReference>
<keyword evidence="1" id="KW-0732">Signal</keyword>
<evidence type="ECO:0000313" key="2">
    <source>
        <dbReference type="EMBL" id="QIB67312.1"/>
    </source>
</evidence>
<dbReference type="AlphaFoldDB" id="A0A6C0U574"/>
<proteinExistence type="predicted"/>
<accession>A0A6C0U574</accession>
<feature type="signal peptide" evidence="1">
    <location>
        <begin position="1"/>
        <end position="22"/>
    </location>
</feature>
<evidence type="ECO:0000256" key="1">
    <source>
        <dbReference type="SAM" id="SignalP"/>
    </source>
</evidence>
<evidence type="ECO:0000313" key="3">
    <source>
        <dbReference type="Proteomes" id="UP000477680"/>
    </source>
</evidence>
<feature type="chain" id="PRO_5025671149" evidence="1">
    <location>
        <begin position="23"/>
        <end position="137"/>
    </location>
</feature>
<dbReference type="KEGG" id="kim:G3T16_19840"/>
<sequence length="137" mass="15421">MKTFAGMTLTCSLLIASSSANAALTANVGMIWGAFEDYSHHTAAVTFNHIELVIYMSMDAENFINFGLHNSFYNHDINITPPNNQGLEVSPLPLDYYDCTPYKAKTFATFWNEVQYRYRSAEANYITPPPPFPYSCP</sequence>
<protein>
    <submittedName>
        <fullName evidence="2">Uncharacterized protein</fullName>
    </submittedName>
</protein>
<keyword evidence="3" id="KW-1185">Reference proteome</keyword>
<organism evidence="2 3">
    <name type="scientific">Kineobactrum salinum</name>
    <dbReference type="NCBI Taxonomy" id="2708301"/>
    <lineage>
        <taxon>Bacteria</taxon>
        <taxon>Pseudomonadati</taxon>
        <taxon>Pseudomonadota</taxon>
        <taxon>Gammaproteobacteria</taxon>
        <taxon>Cellvibrionales</taxon>
        <taxon>Halieaceae</taxon>
        <taxon>Kineobactrum</taxon>
    </lineage>
</organism>
<dbReference type="EMBL" id="CP048711">
    <property type="protein sequence ID" value="QIB67312.1"/>
    <property type="molecule type" value="Genomic_DNA"/>
</dbReference>
<gene>
    <name evidence="2" type="ORF">G3T16_19840</name>
</gene>
<dbReference type="RefSeq" id="WP_163496739.1">
    <property type="nucleotide sequence ID" value="NZ_CP048711.1"/>
</dbReference>
<name>A0A6C0U574_9GAMM</name>
<reference evidence="2 3" key="1">
    <citation type="submission" date="2020-02" db="EMBL/GenBank/DDBJ databases">
        <title>Genome sequencing for Kineobactrum sp. M2.</title>
        <authorList>
            <person name="Park S.-J."/>
        </authorList>
    </citation>
    <scope>NUCLEOTIDE SEQUENCE [LARGE SCALE GENOMIC DNA]</scope>
    <source>
        <strain evidence="2 3">M2</strain>
    </source>
</reference>